<dbReference type="Proteomes" id="UP000230423">
    <property type="component" value="Unassembled WGS sequence"/>
</dbReference>
<dbReference type="AlphaFoldDB" id="A0A2G9TXC8"/>
<dbReference type="PROSITE" id="PS50853">
    <property type="entry name" value="FN3"/>
    <property type="match status" value="1"/>
</dbReference>
<dbReference type="SUPFAM" id="SSF49265">
    <property type="entry name" value="Fibronectin type III"/>
    <property type="match status" value="1"/>
</dbReference>
<evidence type="ECO:0000256" key="1">
    <source>
        <dbReference type="SAM" id="MobiDB-lite"/>
    </source>
</evidence>
<feature type="compositionally biased region" description="Basic and acidic residues" evidence="1">
    <location>
        <begin position="152"/>
        <end position="162"/>
    </location>
</feature>
<dbReference type="InterPro" id="IPR003961">
    <property type="entry name" value="FN3_dom"/>
</dbReference>
<protein>
    <submittedName>
        <fullName evidence="3">Fibronectin type III domain protein</fullName>
    </submittedName>
</protein>
<gene>
    <name evidence="3" type="ORF">TELCIR_16551</name>
</gene>
<feature type="non-terminal residue" evidence="3">
    <location>
        <position position="1"/>
    </location>
</feature>
<dbReference type="Pfam" id="PF00041">
    <property type="entry name" value="fn3"/>
    <property type="match status" value="1"/>
</dbReference>
<organism evidence="3 4">
    <name type="scientific">Teladorsagia circumcincta</name>
    <name type="common">Brown stomach worm</name>
    <name type="synonym">Ostertagia circumcincta</name>
    <dbReference type="NCBI Taxonomy" id="45464"/>
    <lineage>
        <taxon>Eukaryota</taxon>
        <taxon>Metazoa</taxon>
        <taxon>Ecdysozoa</taxon>
        <taxon>Nematoda</taxon>
        <taxon>Chromadorea</taxon>
        <taxon>Rhabditida</taxon>
        <taxon>Rhabditina</taxon>
        <taxon>Rhabditomorpha</taxon>
        <taxon>Strongyloidea</taxon>
        <taxon>Trichostrongylidae</taxon>
        <taxon>Teladorsagia</taxon>
    </lineage>
</organism>
<dbReference type="OrthoDB" id="5810011at2759"/>
<keyword evidence="4" id="KW-1185">Reference proteome</keyword>
<proteinExistence type="predicted"/>
<name>A0A2G9TXC8_TELCI</name>
<evidence type="ECO:0000313" key="3">
    <source>
        <dbReference type="EMBL" id="PIO61910.1"/>
    </source>
</evidence>
<feature type="non-terminal residue" evidence="3">
    <location>
        <position position="175"/>
    </location>
</feature>
<feature type="region of interest" description="Disordered" evidence="1">
    <location>
        <begin position="152"/>
        <end position="175"/>
    </location>
</feature>
<evidence type="ECO:0000313" key="4">
    <source>
        <dbReference type="Proteomes" id="UP000230423"/>
    </source>
</evidence>
<reference evidence="3 4" key="1">
    <citation type="submission" date="2015-09" db="EMBL/GenBank/DDBJ databases">
        <title>Draft genome of the parasitic nematode Teladorsagia circumcincta isolate WARC Sus (inbred).</title>
        <authorList>
            <person name="Mitreva M."/>
        </authorList>
    </citation>
    <scope>NUCLEOTIDE SEQUENCE [LARGE SCALE GENOMIC DNA]</scope>
    <source>
        <strain evidence="3 4">S</strain>
    </source>
</reference>
<evidence type="ECO:0000259" key="2">
    <source>
        <dbReference type="PROSITE" id="PS50853"/>
    </source>
</evidence>
<dbReference type="EMBL" id="KZ352833">
    <property type="protein sequence ID" value="PIO61910.1"/>
    <property type="molecule type" value="Genomic_DNA"/>
</dbReference>
<sequence>LPANLSSPYTVCRLHARTSYALSMEADNGFGRSPPARQVFFTDETVPSGAPAHIQVHGHAKWKVDHLSVTRPEQTSYKFELNGLEPSTKYHFRLSASSTKGEGQRSPEHVVMTDVPGHESAPFFTTGGHLSFDTVRRALLPDHLLLERSLSRHKNAHQEKGKVRLPRGAQPSCLR</sequence>
<dbReference type="InterPro" id="IPR036116">
    <property type="entry name" value="FN3_sf"/>
</dbReference>
<dbReference type="InterPro" id="IPR013783">
    <property type="entry name" value="Ig-like_fold"/>
</dbReference>
<accession>A0A2G9TXC8</accession>
<dbReference type="Gene3D" id="2.60.40.10">
    <property type="entry name" value="Immunoglobulins"/>
    <property type="match status" value="1"/>
</dbReference>
<dbReference type="CDD" id="cd00063">
    <property type="entry name" value="FN3"/>
    <property type="match status" value="1"/>
</dbReference>
<feature type="domain" description="Fibronectin type-III" evidence="2">
    <location>
        <begin position="1"/>
        <end position="48"/>
    </location>
</feature>